<feature type="coiled-coil region" evidence="1">
    <location>
        <begin position="14"/>
        <end position="67"/>
    </location>
</feature>
<accession>A0A176S6D8</accession>
<reference evidence="2 3" key="1">
    <citation type="submission" date="2016-05" db="EMBL/GenBank/DDBJ databases">
        <title>Single-cell genome of chain-forming Candidatus Thiomargarita nelsonii and comparison to other large sulfur-oxidizing bacteria.</title>
        <authorList>
            <person name="Winkel M."/>
            <person name="Salman V."/>
            <person name="Woyke T."/>
            <person name="Schulz-Vogt H."/>
            <person name="Richter M."/>
            <person name="Flood B."/>
            <person name="Bailey J."/>
            <person name="Amann R."/>
            <person name="Mussmann M."/>
        </authorList>
    </citation>
    <scope>NUCLEOTIDE SEQUENCE [LARGE SCALE GENOMIC DNA]</scope>
    <source>
        <strain evidence="2 3">THI036</strain>
    </source>
</reference>
<feature type="non-terminal residue" evidence="2">
    <location>
        <position position="89"/>
    </location>
</feature>
<comment type="caution">
    <text evidence="2">The sequence shown here is derived from an EMBL/GenBank/DDBJ whole genome shotgun (WGS) entry which is preliminary data.</text>
</comment>
<gene>
    <name evidence="2" type="ORF">THIOM_000487</name>
</gene>
<sequence>MCQAKLAAQQSGLSTVEQQKLQDYENRLASLNNRIGKALDDKRFEDRLRLETDKNQLLSQLTQFERKLKAKYPKYALQSEVQFISAKEG</sequence>
<dbReference type="AlphaFoldDB" id="A0A176S6D8"/>
<evidence type="ECO:0000256" key="1">
    <source>
        <dbReference type="SAM" id="Coils"/>
    </source>
</evidence>
<evidence type="ECO:0000313" key="2">
    <source>
        <dbReference type="EMBL" id="OAD23671.1"/>
    </source>
</evidence>
<dbReference type="EMBL" id="LUTY01000225">
    <property type="protein sequence ID" value="OAD23671.1"/>
    <property type="molecule type" value="Genomic_DNA"/>
</dbReference>
<evidence type="ECO:0000313" key="3">
    <source>
        <dbReference type="Proteomes" id="UP000076962"/>
    </source>
</evidence>
<protein>
    <submittedName>
        <fullName evidence="2">Uncharacterized protein</fullName>
    </submittedName>
</protein>
<proteinExistence type="predicted"/>
<dbReference type="Proteomes" id="UP000076962">
    <property type="component" value="Unassembled WGS sequence"/>
</dbReference>
<keyword evidence="3" id="KW-1185">Reference proteome</keyword>
<organism evidence="2 3">
    <name type="scientific">Candidatus Thiomargarita nelsonii</name>
    <dbReference type="NCBI Taxonomy" id="1003181"/>
    <lineage>
        <taxon>Bacteria</taxon>
        <taxon>Pseudomonadati</taxon>
        <taxon>Pseudomonadota</taxon>
        <taxon>Gammaproteobacteria</taxon>
        <taxon>Thiotrichales</taxon>
        <taxon>Thiotrichaceae</taxon>
        <taxon>Thiomargarita</taxon>
    </lineage>
</organism>
<keyword evidence="1" id="KW-0175">Coiled coil</keyword>
<name>A0A176S6D8_9GAMM</name>